<dbReference type="PANTHER" id="PTHR47396:SF1">
    <property type="entry name" value="ATP-DEPENDENT HELICASE IRC3-RELATED"/>
    <property type="match status" value="1"/>
</dbReference>
<keyword evidence="2" id="KW-0540">Nuclease</keyword>
<dbReference type="Proteomes" id="UP000250579">
    <property type="component" value="Chromosome"/>
</dbReference>
<dbReference type="InterPro" id="IPR050742">
    <property type="entry name" value="Helicase_Restrict-Modif_Enz"/>
</dbReference>
<dbReference type="InterPro" id="IPR001650">
    <property type="entry name" value="Helicase_C-like"/>
</dbReference>
<accession>A0A2Z5A4M8</accession>
<dbReference type="GO" id="GO:0005524">
    <property type="term" value="F:ATP binding"/>
    <property type="evidence" value="ECO:0007669"/>
    <property type="project" value="InterPro"/>
</dbReference>
<dbReference type="InterPro" id="IPR027417">
    <property type="entry name" value="P-loop_NTPase"/>
</dbReference>
<dbReference type="PANTHER" id="PTHR47396">
    <property type="entry name" value="TYPE I RESTRICTION ENZYME ECOKI R PROTEIN"/>
    <property type="match status" value="1"/>
</dbReference>
<dbReference type="PROSITE" id="PS51192">
    <property type="entry name" value="HELICASE_ATP_BIND_1"/>
    <property type="match status" value="1"/>
</dbReference>
<keyword evidence="2" id="KW-0255">Endonuclease</keyword>
<dbReference type="CDD" id="cd17926">
    <property type="entry name" value="DEXHc_RE"/>
    <property type="match status" value="1"/>
</dbReference>
<dbReference type="GO" id="GO:0004519">
    <property type="term" value="F:endonuclease activity"/>
    <property type="evidence" value="ECO:0007669"/>
    <property type="project" value="UniProtKB-KW"/>
</dbReference>
<name>A0A2Z5A4M8_9PSED</name>
<evidence type="ECO:0000313" key="3">
    <source>
        <dbReference type="Proteomes" id="UP000250579"/>
    </source>
</evidence>
<reference evidence="2 3" key="1">
    <citation type="submission" date="2017-06" db="EMBL/GenBank/DDBJ databases">
        <title>Evolution towards high GC content and high-temperature stress adaptation in endophytic Pseudomonas oryzihabitans impacted its plant-growth promoting traits.</title>
        <authorList>
            <person name="Nascimento F.X."/>
        </authorList>
    </citation>
    <scope>NUCLEOTIDE SEQUENCE [LARGE SCALE GENOMIC DNA]</scope>
    <source>
        <strain evidence="2 3">MS8</strain>
    </source>
</reference>
<dbReference type="RefSeq" id="WP_208693936.1">
    <property type="nucleotide sequence ID" value="NZ_CP022198.1"/>
</dbReference>
<dbReference type="EMBL" id="CP022198">
    <property type="protein sequence ID" value="AXA65374.1"/>
    <property type="molecule type" value="Genomic_DNA"/>
</dbReference>
<evidence type="ECO:0000259" key="1">
    <source>
        <dbReference type="PROSITE" id="PS51192"/>
    </source>
</evidence>
<dbReference type="SMART" id="SM00487">
    <property type="entry name" value="DEXDc"/>
    <property type="match status" value="1"/>
</dbReference>
<dbReference type="GO" id="GO:0003677">
    <property type="term" value="F:DNA binding"/>
    <property type="evidence" value="ECO:0007669"/>
    <property type="project" value="InterPro"/>
</dbReference>
<gene>
    <name evidence="2" type="ORF">CE139_05970</name>
</gene>
<proteinExistence type="predicted"/>
<feature type="domain" description="Helicase ATP-binding" evidence="1">
    <location>
        <begin position="50"/>
        <end position="219"/>
    </location>
</feature>
<keyword evidence="2" id="KW-0378">Hydrolase</keyword>
<dbReference type="GO" id="GO:0016787">
    <property type="term" value="F:hydrolase activity"/>
    <property type="evidence" value="ECO:0007669"/>
    <property type="project" value="InterPro"/>
</dbReference>
<dbReference type="Pfam" id="PF00271">
    <property type="entry name" value="Helicase_C"/>
    <property type="match status" value="1"/>
</dbReference>
<sequence length="973" mass="109378">MAPNDKLYETNLIYKSWIEHPLKVITPSVANQNLGFRKPQRAAIYTSLAHLISSPEKPATIVMPTGTGKTDTIIAIIIAAHFEKTLIIVPSDALRRQTAEKIIELKNIRRMGAIAATTMAPTVHTLSGAPDTNDWKAIASCNVIISTPNSLDLCNDSDLSKLAMSFSHLLIDEAHHVAAKTWSRAKKAFTGKPCLQFTATPFREDGASLDGDIIYNYPLKEAKNDGYFQAIEFHPIREYQASLADKSIADKAVSLLRKDLSDGKNHLLMARAKTISKAKEIFEIYKQHSDLSPILVHSKSKSPQEITKAIKEKRHRIIVCVNMLGEGFDLPELKIAALHDQHCSSAITLKFIGRLTRVDPTLGCAKFVANIANQKVDSQMSALYSESADWSSIIEEVSERKISRELQKEKFNAQFKELEDGEQILALNPSPNISAVAYLLPPKDWKPEGARDMKSKNETVKLYSVSEKNDLVMAVTRIENTVLWASSTEISTIDWHLYLAYYKKENQTLFITTSGDEGQALKFKNLISKDAVRFTGDKTFRVLHNINLLKFQNIGLTRGTRDLRFTMHVGRDVTAILGELEDGTAIKSNVFGIGFENGQKSTAGCSAKGKMWKMTADSIDEWVRWCDTTSQKINNKKIDTRSILDYVVRTEQIENEWPSGIFYADWPETIYIENEKNIDITINGVSYNLTDLNCDTPSYNSNKEISIPISSCEQQLFEVKLILLEDGYNVACDNIEISLNRGMNLSDYLEINPLRLLKTDGSVILGNYRNYSPKTLNVTLPSRLLSSWDWGQTKINKESMGKEEDFDTVQGFTFNKIKESYKIIFNDDGSGEIADLVAINEEPDHIQVDFYHCKYCNKGEKPGARVDDTYIVTGQASRSVKWLHSGVGLFSQFLFRYSRSLDDGFNRLLKGDPIELEILRNKCRDIELRLGFYIVQPAISKAKITEEMKTVLGTSYSYVKAISGCEVKVIVNT</sequence>
<dbReference type="GO" id="GO:0005829">
    <property type="term" value="C:cytosol"/>
    <property type="evidence" value="ECO:0007669"/>
    <property type="project" value="TreeGrafter"/>
</dbReference>
<dbReference type="InterPro" id="IPR006935">
    <property type="entry name" value="Helicase/UvrB_N"/>
</dbReference>
<dbReference type="Gene3D" id="3.40.50.300">
    <property type="entry name" value="P-loop containing nucleotide triphosphate hydrolases"/>
    <property type="match status" value="2"/>
</dbReference>
<dbReference type="AlphaFoldDB" id="A0A2Z5A4M8"/>
<protein>
    <submittedName>
        <fullName evidence="2">Restriction endonuclease subunit R</fullName>
    </submittedName>
</protein>
<organism evidence="2 3">
    <name type="scientific">Pseudomonas oryzihabitans</name>
    <dbReference type="NCBI Taxonomy" id="47885"/>
    <lineage>
        <taxon>Bacteria</taxon>
        <taxon>Pseudomonadati</taxon>
        <taxon>Pseudomonadota</taxon>
        <taxon>Gammaproteobacteria</taxon>
        <taxon>Pseudomonadales</taxon>
        <taxon>Pseudomonadaceae</taxon>
        <taxon>Pseudomonas</taxon>
    </lineage>
</organism>
<dbReference type="SUPFAM" id="SSF52540">
    <property type="entry name" value="P-loop containing nucleoside triphosphate hydrolases"/>
    <property type="match status" value="1"/>
</dbReference>
<dbReference type="InterPro" id="IPR014001">
    <property type="entry name" value="Helicase_ATP-bd"/>
</dbReference>
<dbReference type="Pfam" id="PF04851">
    <property type="entry name" value="ResIII"/>
    <property type="match status" value="1"/>
</dbReference>
<evidence type="ECO:0000313" key="2">
    <source>
        <dbReference type="EMBL" id="AXA65374.1"/>
    </source>
</evidence>